<accession>A0A511Z6S5</accession>
<dbReference type="Proteomes" id="UP000321901">
    <property type="component" value="Unassembled WGS sequence"/>
</dbReference>
<name>A0A511Z6S5_9BACL</name>
<dbReference type="OrthoDB" id="2680078at2"/>
<gene>
    <name evidence="1" type="ORF">SLU01_14650</name>
</gene>
<evidence type="ECO:0000313" key="1">
    <source>
        <dbReference type="EMBL" id="GEN83153.1"/>
    </source>
</evidence>
<protein>
    <submittedName>
        <fullName evidence="1">Uncharacterized protein</fullName>
    </submittedName>
</protein>
<proteinExistence type="predicted"/>
<sequence>MQENFQIPEQELICINVDKVYDWVMKENTFDYFPTTPVAFPGVTATTSLAGAMVTCEVTPATANPVVILRRENRQFTVDGNVVCLQQLTIQKNFTVVLVLTLPTGVILRSSPIAVSRSEQVILCAPEGTDVTVTFTELDCLISSPGTFVPGAGVVTFTGLVVTVMTCQSIQSTYPVTVEFLADFCSPRADLAIGSCPLPARPAQCPAVYPD</sequence>
<organism evidence="1 2">
    <name type="scientific">Sporosarcina luteola</name>
    <dbReference type="NCBI Taxonomy" id="582850"/>
    <lineage>
        <taxon>Bacteria</taxon>
        <taxon>Bacillati</taxon>
        <taxon>Bacillota</taxon>
        <taxon>Bacilli</taxon>
        <taxon>Bacillales</taxon>
        <taxon>Caryophanaceae</taxon>
        <taxon>Sporosarcina</taxon>
    </lineage>
</organism>
<dbReference type="EMBL" id="BJYL01000017">
    <property type="protein sequence ID" value="GEN83153.1"/>
    <property type="molecule type" value="Genomic_DNA"/>
</dbReference>
<evidence type="ECO:0000313" key="2">
    <source>
        <dbReference type="Proteomes" id="UP000321901"/>
    </source>
</evidence>
<dbReference type="RefSeq" id="WP_147056793.1">
    <property type="nucleotide sequence ID" value="NZ_BJYL01000017.1"/>
</dbReference>
<reference evidence="1 2" key="1">
    <citation type="submission" date="2019-07" db="EMBL/GenBank/DDBJ databases">
        <title>Whole genome shotgun sequence of Sporosarcina luteola NBRC 105378.</title>
        <authorList>
            <person name="Hosoyama A."/>
            <person name="Uohara A."/>
            <person name="Ohji S."/>
            <person name="Ichikawa N."/>
        </authorList>
    </citation>
    <scope>NUCLEOTIDE SEQUENCE [LARGE SCALE GENOMIC DNA]</scope>
    <source>
        <strain evidence="1 2">NBRC 105378</strain>
    </source>
</reference>
<dbReference type="AlphaFoldDB" id="A0A511Z6S5"/>
<keyword evidence="2" id="KW-1185">Reference proteome</keyword>
<comment type="caution">
    <text evidence="1">The sequence shown here is derived from an EMBL/GenBank/DDBJ whole genome shotgun (WGS) entry which is preliminary data.</text>
</comment>